<proteinExistence type="predicted"/>
<gene>
    <name evidence="3" type="ORF">HPBE_LOCUS9159</name>
</gene>
<dbReference type="AlphaFoldDB" id="A0A183FNQ2"/>
<dbReference type="EMBL" id="UZAH01026361">
    <property type="protein sequence ID" value="VDO79479.1"/>
    <property type="molecule type" value="Genomic_DNA"/>
</dbReference>
<keyword evidence="4" id="KW-1185">Reference proteome</keyword>
<feature type="compositionally biased region" description="Polar residues" evidence="1">
    <location>
        <begin position="90"/>
        <end position="100"/>
    </location>
</feature>
<evidence type="ECO:0000313" key="4">
    <source>
        <dbReference type="Proteomes" id="UP000050761"/>
    </source>
</evidence>
<feature type="chain" id="PRO_5044551513" evidence="2">
    <location>
        <begin position="19"/>
        <end position="100"/>
    </location>
</feature>
<accession>A0A183FNQ2</accession>
<evidence type="ECO:0000256" key="2">
    <source>
        <dbReference type="SAM" id="SignalP"/>
    </source>
</evidence>
<sequence>MAGLWWSAAAEMVSAAAALPQFMPTGRSKSRKQREMMAAIHLRRRRLGRLAVTQCDEREKAASSTFQTKLTPSSVAEARGNRTTRRTTRSLAVQQSGLRD</sequence>
<organism evidence="4 5">
    <name type="scientific">Heligmosomoides polygyrus</name>
    <name type="common">Parasitic roundworm</name>
    <dbReference type="NCBI Taxonomy" id="6339"/>
    <lineage>
        <taxon>Eukaryota</taxon>
        <taxon>Metazoa</taxon>
        <taxon>Ecdysozoa</taxon>
        <taxon>Nematoda</taxon>
        <taxon>Chromadorea</taxon>
        <taxon>Rhabditida</taxon>
        <taxon>Rhabditina</taxon>
        <taxon>Rhabditomorpha</taxon>
        <taxon>Strongyloidea</taxon>
        <taxon>Heligmosomidae</taxon>
        <taxon>Heligmosomoides</taxon>
    </lineage>
</organism>
<evidence type="ECO:0000256" key="1">
    <source>
        <dbReference type="SAM" id="MobiDB-lite"/>
    </source>
</evidence>
<reference evidence="3 4" key="1">
    <citation type="submission" date="2018-11" db="EMBL/GenBank/DDBJ databases">
        <authorList>
            <consortium name="Pathogen Informatics"/>
        </authorList>
    </citation>
    <scope>NUCLEOTIDE SEQUENCE [LARGE SCALE GENOMIC DNA]</scope>
</reference>
<evidence type="ECO:0000313" key="5">
    <source>
        <dbReference type="WBParaSite" id="HPBE_0000915801-mRNA-1"/>
    </source>
</evidence>
<dbReference type="WBParaSite" id="HPBE_0000915801-mRNA-1">
    <property type="protein sequence ID" value="HPBE_0000915801-mRNA-1"/>
    <property type="gene ID" value="HPBE_0000915801"/>
</dbReference>
<dbReference type="Proteomes" id="UP000050761">
    <property type="component" value="Unassembled WGS sequence"/>
</dbReference>
<keyword evidence="2" id="KW-0732">Signal</keyword>
<feature type="signal peptide" evidence="2">
    <location>
        <begin position="1"/>
        <end position="18"/>
    </location>
</feature>
<feature type="region of interest" description="Disordered" evidence="1">
    <location>
        <begin position="61"/>
        <end position="100"/>
    </location>
</feature>
<accession>A0A3P7YQI3</accession>
<reference evidence="5" key="2">
    <citation type="submission" date="2019-09" db="UniProtKB">
        <authorList>
            <consortium name="WormBaseParasite"/>
        </authorList>
    </citation>
    <scope>IDENTIFICATION</scope>
</reference>
<feature type="compositionally biased region" description="Polar residues" evidence="1">
    <location>
        <begin position="62"/>
        <end position="74"/>
    </location>
</feature>
<name>A0A183FNQ2_HELPZ</name>
<protein>
    <submittedName>
        <fullName evidence="5">Secreted protein</fullName>
    </submittedName>
</protein>
<evidence type="ECO:0000313" key="3">
    <source>
        <dbReference type="EMBL" id="VDO79479.1"/>
    </source>
</evidence>